<feature type="transmembrane region" description="Helical" evidence="7">
    <location>
        <begin position="134"/>
        <end position="156"/>
    </location>
</feature>
<gene>
    <name evidence="8" type="ORF">J0A66_04395</name>
</gene>
<feature type="transmembrane region" description="Helical" evidence="7">
    <location>
        <begin position="168"/>
        <end position="187"/>
    </location>
</feature>
<proteinExistence type="predicted"/>
<evidence type="ECO:0000256" key="3">
    <source>
        <dbReference type="ARBA" id="ARBA00022519"/>
    </source>
</evidence>
<feature type="transmembrane region" description="Helical" evidence="7">
    <location>
        <begin position="43"/>
        <end position="68"/>
    </location>
</feature>
<dbReference type="AlphaFoldDB" id="A0A939IQH4"/>
<dbReference type="EMBL" id="JAFKCV010000002">
    <property type="protein sequence ID" value="MBN7824461.1"/>
    <property type="molecule type" value="Genomic_DNA"/>
</dbReference>
<accession>A0A939IQH4</accession>
<dbReference type="InterPro" id="IPR007498">
    <property type="entry name" value="PqiA-like"/>
</dbReference>
<keyword evidence="3" id="KW-0997">Cell inner membrane</keyword>
<evidence type="ECO:0000256" key="6">
    <source>
        <dbReference type="ARBA" id="ARBA00023136"/>
    </source>
</evidence>
<keyword evidence="6 7" id="KW-0472">Membrane</keyword>
<organism evidence="8 9">
    <name type="scientific">Bowmanella dokdonensis</name>
    <dbReference type="NCBI Taxonomy" id="751969"/>
    <lineage>
        <taxon>Bacteria</taxon>
        <taxon>Pseudomonadati</taxon>
        <taxon>Pseudomonadota</taxon>
        <taxon>Gammaproteobacteria</taxon>
        <taxon>Alteromonadales</taxon>
        <taxon>Alteromonadaceae</taxon>
        <taxon>Bowmanella</taxon>
    </lineage>
</organism>
<evidence type="ECO:0000256" key="2">
    <source>
        <dbReference type="ARBA" id="ARBA00022475"/>
    </source>
</evidence>
<keyword evidence="9" id="KW-1185">Reference proteome</keyword>
<comment type="caution">
    <text evidence="8">The sequence shown here is derived from an EMBL/GenBank/DDBJ whole genome shotgun (WGS) entry which is preliminary data.</text>
</comment>
<name>A0A939IQH4_9ALTE</name>
<evidence type="ECO:0000256" key="4">
    <source>
        <dbReference type="ARBA" id="ARBA00022692"/>
    </source>
</evidence>
<feature type="transmembrane region" description="Helical" evidence="7">
    <location>
        <begin position="88"/>
        <end position="113"/>
    </location>
</feature>
<comment type="subcellular location">
    <subcellularLocation>
        <location evidence="1">Cell inner membrane</location>
    </subcellularLocation>
</comment>
<dbReference type="GO" id="GO:0005886">
    <property type="term" value="C:plasma membrane"/>
    <property type="evidence" value="ECO:0007669"/>
    <property type="project" value="UniProtKB-SubCell"/>
</dbReference>
<keyword evidence="4 7" id="KW-0812">Transmembrane</keyword>
<dbReference type="PANTHER" id="PTHR30462">
    <property type="entry name" value="INTERMEMBRANE TRANSPORT PROTEIN PQIB-RELATED"/>
    <property type="match status" value="1"/>
</dbReference>
<sequence>MQIYCAKCGQIQDYQAPEDGEVISCGRCDQVLIRAVQGGNFPCLMLVLAALILYVPANIYPIMTMTYLGRSNETTIFGGVVNLYQSGMVGLAVLVFTVSILVPLIKIIVLLYLTLLANRYALFSEKVHHKILRFVDAIGPWSMLDVFLVAILVSLVKLQDLARVEPEVGIVAFAGVVVLTLIASQVFDSRLLWKPPYDE</sequence>
<reference evidence="8" key="1">
    <citation type="submission" date="2021-03" db="EMBL/GenBank/DDBJ databases">
        <title>novel species isolated from a fishpond in China.</title>
        <authorList>
            <person name="Lu H."/>
            <person name="Cai Z."/>
        </authorList>
    </citation>
    <scope>NUCLEOTIDE SEQUENCE</scope>
    <source>
        <strain evidence="8">JCM 30855</strain>
    </source>
</reference>
<evidence type="ECO:0000313" key="9">
    <source>
        <dbReference type="Proteomes" id="UP000664654"/>
    </source>
</evidence>
<dbReference type="Proteomes" id="UP000664654">
    <property type="component" value="Unassembled WGS sequence"/>
</dbReference>
<dbReference type="Pfam" id="PF04403">
    <property type="entry name" value="PqiA"/>
    <property type="match status" value="1"/>
</dbReference>
<protein>
    <submittedName>
        <fullName evidence="8">Paraquat-inducible protein A</fullName>
    </submittedName>
</protein>
<evidence type="ECO:0000256" key="1">
    <source>
        <dbReference type="ARBA" id="ARBA00004533"/>
    </source>
</evidence>
<evidence type="ECO:0000256" key="5">
    <source>
        <dbReference type="ARBA" id="ARBA00022989"/>
    </source>
</evidence>
<keyword evidence="2" id="KW-1003">Cell membrane</keyword>
<evidence type="ECO:0000256" key="7">
    <source>
        <dbReference type="SAM" id="Phobius"/>
    </source>
</evidence>
<dbReference type="InterPro" id="IPR051800">
    <property type="entry name" value="PqiA-PqiB_transport"/>
</dbReference>
<keyword evidence="5 7" id="KW-1133">Transmembrane helix</keyword>
<evidence type="ECO:0000313" key="8">
    <source>
        <dbReference type="EMBL" id="MBN7824461.1"/>
    </source>
</evidence>
<dbReference type="RefSeq" id="WP_206572574.1">
    <property type="nucleotide sequence ID" value="NZ_JAFKCV010000002.1"/>
</dbReference>
<dbReference type="PANTHER" id="PTHR30462:SF3">
    <property type="entry name" value="INTERMEMBRANE TRANSPORT PROTEIN PQIA"/>
    <property type="match status" value="1"/>
</dbReference>